<dbReference type="GeneID" id="89948169"/>
<evidence type="ECO:0000256" key="5">
    <source>
        <dbReference type="ARBA" id="ARBA00023015"/>
    </source>
</evidence>
<dbReference type="SUPFAM" id="SSF57716">
    <property type="entry name" value="Glucocorticoid receptor-like (DNA-binding domain)"/>
    <property type="match status" value="2"/>
</dbReference>
<evidence type="ECO:0000256" key="9">
    <source>
        <dbReference type="SAM" id="MobiDB-lite"/>
    </source>
</evidence>
<feature type="compositionally biased region" description="Acidic residues" evidence="9">
    <location>
        <begin position="501"/>
        <end position="513"/>
    </location>
</feature>
<comment type="subcellular location">
    <subcellularLocation>
        <location evidence="1">Nucleus</location>
    </subcellularLocation>
</comment>
<dbReference type="SMART" id="SM00401">
    <property type="entry name" value="ZnF_GATA"/>
    <property type="match status" value="2"/>
</dbReference>
<feature type="compositionally biased region" description="Low complexity" evidence="9">
    <location>
        <begin position="90"/>
        <end position="100"/>
    </location>
</feature>
<dbReference type="Pfam" id="PF00320">
    <property type="entry name" value="GATA"/>
    <property type="match status" value="2"/>
</dbReference>
<keyword evidence="4" id="KW-0862">Zinc</keyword>
<dbReference type="RefSeq" id="XP_064688610.1">
    <property type="nucleotide sequence ID" value="XM_064823785.1"/>
</dbReference>
<dbReference type="InterPro" id="IPR039355">
    <property type="entry name" value="Transcription_factor_GATA"/>
</dbReference>
<evidence type="ECO:0000313" key="12">
    <source>
        <dbReference type="Proteomes" id="UP001304243"/>
    </source>
</evidence>
<feature type="region of interest" description="Disordered" evidence="9">
    <location>
        <begin position="484"/>
        <end position="528"/>
    </location>
</feature>
<proteinExistence type="predicted"/>
<dbReference type="GO" id="GO:0045944">
    <property type="term" value="P:positive regulation of transcription by RNA polymerase II"/>
    <property type="evidence" value="ECO:0007669"/>
    <property type="project" value="TreeGrafter"/>
</dbReference>
<keyword evidence="6" id="KW-0804">Transcription</keyword>
<reference evidence="11 12" key="1">
    <citation type="submission" date="2022-11" db="EMBL/GenBank/DDBJ databases">
        <title>Mucor velutinosus strain NIH1002 WGS.</title>
        <authorList>
            <person name="Subramanian P."/>
            <person name="Mullikin J.C."/>
            <person name="Segre J.A."/>
            <person name="Zelazny A.M."/>
        </authorList>
    </citation>
    <scope>NUCLEOTIDE SEQUENCE [LARGE SCALE GENOMIC DNA]</scope>
    <source>
        <strain evidence="11 12">NIH1002</strain>
    </source>
</reference>
<keyword evidence="5" id="KW-0805">Transcription regulation</keyword>
<evidence type="ECO:0000256" key="8">
    <source>
        <dbReference type="PROSITE-ProRule" id="PRU00094"/>
    </source>
</evidence>
<feature type="compositionally biased region" description="Low complexity" evidence="9">
    <location>
        <begin position="636"/>
        <end position="650"/>
    </location>
</feature>
<comment type="caution">
    <text evidence="11">The sequence shown here is derived from an EMBL/GenBank/DDBJ whole genome shotgun (WGS) entry which is preliminary data.</text>
</comment>
<evidence type="ECO:0000256" key="1">
    <source>
        <dbReference type="ARBA" id="ARBA00004123"/>
    </source>
</evidence>
<protein>
    <recommendedName>
        <fullName evidence="10">GATA-type domain-containing protein</fullName>
    </recommendedName>
</protein>
<dbReference type="PROSITE" id="PS00344">
    <property type="entry name" value="GATA_ZN_FINGER_1"/>
    <property type="match status" value="1"/>
</dbReference>
<feature type="region of interest" description="Disordered" evidence="9">
    <location>
        <begin position="337"/>
        <end position="388"/>
    </location>
</feature>
<feature type="region of interest" description="Disordered" evidence="9">
    <location>
        <begin position="71"/>
        <end position="101"/>
    </location>
</feature>
<evidence type="ECO:0000256" key="2">
    <source>
        <dbReference type="ARBA" id="ARBA00022723"/>
    </source>
</evidence>
<feature type="region of interest" description="Disordered" evidence="9">
    <location>
        <begin position="418"/>
        <end position="449"/>
    </location>
</feature>
<dbReference type="GO" id="GO:0000978">
    <property type="term" value="F:RNA polymerase II cis-regulatory region sequence-specific DNA binding"/>
    <property type="evidence" value="ECO:0007669"/>
    <property type="project" value="TreeGrafter"/>
</dbReference>
<dbReference type="Pfam" id="PF08550">
    <property type="entry name" value="GATA_AreA"/>
    <property type="match status" value="1"/>
</dbReference>
<dbReference type="InterPro" id="IPR013088">
    <property type="entry name" value="Znf_NHR/GATA"/>
</dbReference>
<keyword evidence="7" id="KW-0539">Nucleus</keyword>
<dbReference type="GO" id="GO:0008270">
    <property type="term" value="F:zinc ion binding"/>
    <property type="evidence" value="ECO:0007669"/>
    <property type="project" value="UniProtKB-KW"/>
</dbReference>
<evidence type="ECO:0000256" key="3">
    <source>
        <dbReference type="ARBA" id="ARBA00022771"/>
    </source>
</evidence>
<dbReference type="PANTHER" id="PTHR10071">
    <property type="entry name" value="TRANSCRIPTION FACTOR GATA FAMILY MEMBER"/>
    <property type="match status" value="1"/>
</dbReference>
<accession>A0AAN7HQX3</accession>
<evidence type="ECO:0000313" key="11">
    <source>
        <dbReference type="EMBL" id="KAK4521944.1"/>
    </source>
</evidence>
<feature type="compositionally biased region" description="Low complexity" evidence="9">
    <location>
        <begin position="343"/>
        <end position="359"/>
    </location>
</feature>
<keyword evidence="12" id="KW-1185">Reference proteome</keyword>
<feature type="region of interest" description="Disordered" evidence="9">
    <location>
        <begin position="254"/>
        <end position="281"/>
    </location>
</feature>
<gene>
    <name evidence="11" type="ORF">ATC70_004483</name>
</gene>
<feature type="compositionally biased region" description="Low complexity" evidence="9">
    <location>
        <begin position="423"/>
        <end position="441"/>
    </location>
</feature>
<feature type="domain" description="GATA-type" evidence="10">
    <location>
        <begin position="449"/>
        <end position="496"/>
    </location>
</feature>
<dbReference type="EMBL" id="JASEJX010000001">
    <property type="protein sequence ID" value="KAK4521944.1"/>
    <property type="molecule type" value="Genomic_DNA"/>
</dbReference>
<dbReference type="Proteomes" id="UP001304243">
    <property type="component" value="Unassembled WGS sequence"/>
</dbReference>
<dbReference type="PRINTS" id="PR00619">
    <property type="entry name" value="GATAZNFINGER"/>
</dbReference>
<dbReference type="PROSITE" id="PS50114">
    <property type="entry name" value="GATA_ZN_FINGER_2"/>
    <property type="match status" value="2"/>
</dbReference>
<feature type="region of interest" description="Disordered" evidence="9">
    <location>
        <begin position="632"/>
        <end position="657"/>
    </location>
</feature>
<evidence type="ECO:0000259" key="10">
    <source>
        <dbReference type="PROSITE" id="PS50114"/>
    </source>
</evidence>
<dbReference type="GO" id="GO:0000122">
    <property type="term" value="P:negative regulation of transcription by RNA polymerase II"/>
    <property type="evidence" value="ECO:0007669"/>
    <property type="project" value="TreeGrafter"/>
</dbReference>
<dbReference type="PANTHER" id="PTHR10071:SF281">
    <property type="entry name" value="BOX A-BINDING FACTOR-RELATED"/>
    <property type="match status" value="1"/>
</dbReference>
<dbReference type="InterPro" id="IPR013860">
    <property type="entry name" value="AreA_GATA"/>
</dbReference>
<name>A0AAN7HQX3_9FUNG</name>
<dbReference type="GO" id="GO:0000981">
    <property type="term" value="F:DNA-binding transcription factor activity, RNA polymerase II-specific"/>
    <property type="evidence" value="ECO:0007669"/>
    <property type="project" value="TreeGrafter"/>
</dbReference>
<organism evidence="11 12">
    <name type="scientific">Mucor velutinosus</name>
    <dbReference type="NCBI Taxonomy" id="708070"/>
    <lineage>
        <taxon>Eukaryota</taxon>
        <taxon>Fungi</taxon>
        <taxon>Fungi incertae sedis</taxon>
        <taxon>Mucoromycota</taxon>
        <taxon>Mucoromycotina</taxon>
        <taxon>Mucoromycetes</taxon>
        <taxon>Mucorales</taxon>
        <taxon>Mucorineae</taxon>
        <taxon>Mucoraceae</taxon>
        <taxon>Mucor</taxon>
    </lineage>
</organism>
<dbReference type="Gene3D" id="3.30.50.10">
    <property type="entry name" value="Erythroid Transcription Factor GATA-1, subunit A"/>
    <property type="match status" value="2"/>
</dbReference>
<evidence type="ECO:0000256" key="6">
    <source>
        <dbReference type="ARBA" id="ARBA00023163"/>
    </source>
</evidence>
<evidence type="ECO:0000256" key="4">
    <source>
        <dbReference type="ARBA" id="ARBA00022833"/>
    </source>
</evidence>
<keyword evidence="3 8" id="KW-0863">Zinc-finger</keyword>
<feature type="compositionally biased region" description="Low complexity" evidence="9">
    <location>
        <begin position="518"/>
        <end position="528"/>
    </location>
</feature>
<dbReference type="CDD" id="cd00202">
    <property type="entry name" value="ZnF_GATA"/>
    <property type="match status" value="2"/>
</dbReference>
<dbReference type="InterPro" id="IPR000679">
    <property type="entry name" value="Znf_GATA"/>
</dbReference>
<feature type="compositionally biased region" description="Polar residues" evidence="9">
    <location>
        <begin position="360"/>
        <end position="388"/>
    </location>
</feature>
<dbReference type="FunFam" id="3.30.50.10:FF:000007">
    <property type="entry name" value="Nitrogen regulatory AreA, N-terminal"/>
    <property type="match status" value="1"/>
</dbReference>
<keyword evidence="2" id="KW-0479">Metal-binding</keyword>
<feature type="compositionally biased region" description="Low complexity" evidence="9">
    <location>
        <begin position="262"/>
        <end position="281"/>
    </location>
</feature>
<sequence>MPPIVLKIEGNESFLPLSNLDQDELSKTWRVCTKVKDSLENGSRLENLSWRLWFIQNVLVSNDVKSNHKYQKWSKRTTQQMETEEELEPTKPLKQQQQQQLSVNETPESVLDYSLDEIKPVATENFILNQFTSDQEGDLMIELKDIFPFGMQDFIDTNAPAASTTTSTTANEKQATDIAMSASPWLPNNQMYPPNQVNANHYPTTTANSMPYASAPSVPQSLSNNYANSTLFMDPISGIHSLFADHLEIPSLTMPTGVSPGMPNYQQMQSQPPSQQPYQQQAQQDLVVDFNNAAYVAAAAAATAAALTTLPNATLHNKLLATLPPQTLASAERLLSPAKRRPSAMASPAPSQQHQQQKPYTSSPLSFIPNNSNKFVNPPSTAASNAVNSNPQHYYNTFQLNPCNSALSSTPASVSAKKKYHASTPTSTTSNPSSSLSSSVTTDEKPPVCSNCDATSTPLWRRSADDKILCNACGLYLKLHNAPRPKHLKPTTGTRKHESNDPMEDVTTDEQKDDTEKQMQQQQLQSTDSQTVCSNCGTVKTPLWRRDIEGAPLCNACGLYLKLHNEKRPLSMKTDVIKKRQRTEALIASTISDDQLKKPRYYDQQSLYSSEHGSTLGYRNAASSLPGTGILMMTTNNNSSSSSSISSNGSHAGQKSS</sequence>
<evidence type="ECO:0000256" key="7">
    <source>
        <dbReference type="ARBA" id="ARBA00023242"/>
    </source>
</evidence>
<feature type="domain" description="GATA-type" evidence="10">
    <location>
        <begin position="527"/>
        <end position="580"/>
    </location>
</feature>
<dbReference type="GO" id="GO:0005634">
    <property type="term" value="C:nucleus"/>
    <property type="evidence" value="ECO:0007669"/>
    <property type="project" value="UniProtKB-SubCell"/>
</dbReference>
<dbReference type="AlphaFoldDB" id="A0AAN7HQX3"/>